<dbReference type="PROSITE" id="PS50940">
    <property type="entry name" value="CHIT_BIND_II"/>
    <property type="match status" value="5"/>
</dbReference>
<keyword evidence="3" id="KW-0677">Repeat</keyword>
<evidence type="ECO:0000256" key="1">
    <source>
        <dbReference type="ARBA" id="ARBA00022669"/>
    </source>
</evidence>
<feature type="domain" description="Chitin-binding type-2" evidence="6">
    <location>
        <begin position="61"/>
        <end position="118"/>
    </location>
</feature>
<keyword evidence="4" id="KW-1015">Disulfide bond</keyword>
<dbReference type="GO" id="GO:0008061">
    <property type="term" value="F:chitin binding"/>
    <property type="evidence" value="ECO:0007669"/>
    <property type="project" value="UniProtKB-KW"/>
</dbReference>
<proteinExistence type="predicted"/>
<dbReference type="SUPFAM" id="SSF57625">
    <property type="entry name" value="Invertebrate chitin-binding proteins"/>
    <property type="match status" value="4"/>
</dbReference>
<dbReference type="PANTHER" id="PTHR23301">
    <property type="entry name" value="CHITIN BINDING PERITROPHIN-A"/>
    <property type="match status" value="1"/>
</dbReference>
<dbReference type="SMART" id="SM00494">
    <property type="entry name" value="ChtBD2"/>
    <property type="match status" value="5"/>
</dbReference>
<feature type="domain" description="Chitin-binding type-2" evidence="6">
    <location>
        <begin position="180"/>
        <end position="237"/>
    </location>
</feature>
<evidence type="ECO:0000259" key="6">
    <source>
        <dbReference type="PROSITE" id="PS50940"/>
    </source>
</evidence>
<dbReference type="EMBL" id="GDHF01033870">
    <property type="protein sequence ID" value="JAI18444.1"/>
    <property type="molecule type" value="Transcribed_RNA"/>
</dbReference>
<dbReference type="InterPro" id="IPR036508">
    <property type="entry name" value="Chitin-bd_dom_sf"/>
</dbReference>
<dbReference type="PANTHER" id="PTHR23301:SF106">
    <property type="entry name" value="CHITIN-BINDING TYPE-2 DOMAIN-CONTAINING PROTEIN-RELATED"/>
    <property type="match status" value="1"/>
</dbReference>
<dbReference type="OrthoDB" id="9987187at2759"/>
<keyword evidence="2" id="KW-0732">Signal</keyword>
<protein>
    <submittedName>
        <fullName evidence="7">Peritrophin-44</fullName>
    </submittedName>
</protein>
<gene>
    <name evidence="7" type="primary">PE44_7</name>
    <name evidence="7" type="ORF">c0_g1_i1</name>
</gene>
<feature type="domain" description="Chitin-binding type-2" evidence="6">
    <location>
        <begin position="119"/>
        <end position="175"/>
    </location>
</feature>
<evidence type="ECO:0000313" key="7">
    <source>
        <dbReference type="EMBL" id="JAI18444.1"/>
    </source>
</evidence>
<sequence>ELVRSVFKNIAHRRFPIDNSLRKHLNILCLLFTNNVERMLDKEICLMLLLSVAVNASFDPDEICGLLSNGTRIKDPRACNAWITCIDGVPYAGTCPDDHFYDRNTYSCVNSTSIKCISSNPCATLTDETGFAADPYTCDGYYYCNNGTAAHGVCQTGYNFNPGTNDCIRGYACAITMSPDSYCNILPDGVFIKDPNNCVGYQLCWNAQVLSRECPDGYYYNALMADCDYSSNVNCTETSTTLPDLVASELCNQTGIFVSDQSSCNGYYYCGTGMVNGKSGIVLQHGICPNGRFFDESNGGECVPRTNIACNYNNCVGLASNKIALVNVVNDGCHGYTICQGGVSIGNGTCPNSGYFDELNQSCTNETISFAACATS</sequence>
<dbReference type="GO" id="GO:0005576">
    <property type="term" value="C:extracellular region"/>
    <property type="evidence" value="ECO:0007669"/>
    <property type="project" value="InterPro"/>
</dbReference>
<organism evidence="7">
    <name type="scientific">Bactrocera latifrons</name>
    <name type="common">Malaysian fruit fly</name>
    <name type="synonym">Chaetodacus latifrons</name>
    <dbReference type="NCBI Taxonomy" id="174628"/>
    <lineage>
        <taxon>Eukaryota</taxon>
        <taxon>Metazoa</taxon>
        <taxon>Ecdysozoa</taxon>
        <taxon>Arthropoda</taxon>
        <taxon>Hexapoda</taxon>
        <taxon>Insecta</taxon>
        <taxon>Pterygota</taxon>
        <taxon>Neoptera</taxon>
        <taxon>Endopterygota</taxon>
        <taxon>Diptera</taxon>
        <taxon>Brachycera</taxon>
        <taxon>Muscomorpha</taxon>
        <taxon>Tephritoidea</taxon>
        <taxon>Tephritidae</taxon>
        <taxon>Bactrocera</taxon>
        <taxon>Bactrocera</taxon>
    </lineage>
</organism>
<name>A0A0K8TVD1_BACLA</name>
<evidence type="ECO:0000256" key="2">
    <source>
        <dbReference type="ARBA" id="ARBA00022729"/>
    </source>
</evidence>
<dbReference type="InterPro" id="IPR002557">
    <property type="entry name" value="Chitin-bd_dom"/>
</dbReference>
<evidence type="ECO:0000256" key="5">
    <source>
        <dbReference type="ARBA" id="ARBA00023180"/>
    </source>
</evidence>
<feature type="domain" description="Chitin-binding type-2" evidence="6">
    <location>
        <begin position="316"/>
        <end position="375"/>
    </location>
</feature>
<feature type="domain" description="Chitin-binding type-2" evidence="6">
    <location>
        <begin position="248"/>
        <end position="312"/>
    </location>
</feature>
<dbReference type="AlphaFoldDB" id="A0A0K8TVD1"/>
<keyword evidence="5" id="KW-0325">Glycoprotein</keyword>
<keyword evidence="1" id="KW-0147">Chitin-binding</keyword>
<dbReference type="Pfam" id="PF01607">
    <property type="entry name" value="CBM_14"/>
    <property type="match status" value="5"/>
</dbReference>
<accession>A0A0K8TVD1</accession>
<dbReference type="Gene3D" id="2.170.140.10">
    <property type="entry name" value="Chitin binding domain"/>
    <property type="match status" value="3"/>
</dbReference>
<dbReference type="InterPro" id="IPR051940">
    <property type="entry name" value="Chitin_bind-dev_reg"/>
</dbReference>
<evidence type="ECO:0000256" key="3">
    <source>
        <dbReference type="ARBA" id="ARBA00022737"/>
    </source>
</evidence>
<feature type="non-terminal residue" evidence="7">
    <location>
        <position position="1"/>
    </location>
</feature>
<reference evidence="7" key="1">
    <citation type="submission" date="2015-06" db="EMBL/GenBank/DDBJ databases">
        <authorList>
            <person name="Hoefler B.C."/>
            <person name="Straight P.D."/>
        </authorList>
    </citation>
    <scope>NUCLEOTIDE SEQUENCE</scope>
</reference>
<evidence type="ECO:0000256" key="4">
    <source>
        <dbReference type="ARBA" id="ARBA00023157"/>
    </source>
</evidence>